<dbReference type="Proteomes" id="UP000595446">
    <property type="component" value="Chromosome"/>
</dbReference>
<evidence type="ECO:0000313" key="1">
    <source>
        <dbReference type="EMBL" id="BCO34969.1"/>
    </source>
</evidence>
<accession>A0A7R7TTW6</accession>
<dbReference type="EMBL" id="AP024237">
    <property type="protein sequence ID" value="BCO34969.1"/>
    <property type="molecule type" value="Genomic_DNA"/>
</dbReference>
<proteinExistence type="predicted"/>
<gene>
    <name evidence="1" type="ORF">MHEC_14020</name>
</gene>
<evidence type="ECO:0008006" key="3">
    <source>
        <dbReference type="Google" id="ProtNLM"/>
    </source>
</evidence>
<dbReference type="AlphaFoldDB" id="A0A7R7TTW6"/>
<reference evidence="1 2" key="1">
    <citation type="submission" date="2020-12" db="EMBL/GenBank/DDBJ databases">
        <title>Complete genome sequence of Mycobacterium heckeshornense JCM 15655T, closely related to a pathogenic non-tuberculous mycobacterial species Mycobacterium xenopi.</title>
        <authorList>
            <person name="Yoshida M."/>
            <person name="Fukano H."/>
            <person name="Asakura T."/>
            <person name="Suzuki M."/>
            <person name="Hoshino Y."/>
        </authorList>
    </citation>
    <scope>NUCLEOTIDE SEQUENCE [LARGE SCALE GENOMIC DNA]</scope>
    <source>
        <strain evidence="1 2">JCM 15655</strain>
    </source>
</reference>
<keyword evidence="2" id="KW-1185">Reference proteome</keyword>
<organism evidence="1 2">
    <name type="scientific">Mycobacterium heckeshornense</name>
    <dbReference type="NCBI Taxonomy" id="110505"/>
    <lineage>
        <taxon>Bacteria</taxon>
        <taxon>Bacillati</taxon>
        <taxon>Actinomycetota</taxon>
        <taxon>Actinomycetes</taxon>
        <taxon>Mycobacteriales</taxon>
        <taxon>Mycobacteriaceae</taxon>
        <taxon>Mycobacterium</taxon>
    </lineage>
</organism>
<evidence type="ECO:0000313" key="2">
    <source>
        <dbReference type="Proteomes" id="UP000595446"/>
    </source>
</evidence>
<protein>
    <recommendedName>
        <fullName evidence="3">Nitroreductase</fullName>
    </recommendedName>
</protein>
<sequence length="65" mass="7217">MFNKHVLNPVIVQAAGRKHFYTSLIRHHGRHSGKSYVAPVVADHVVGGFIVPIPYGTGVDWLRNV</sequence>
<name>A0A7R7TTW6_9MYCO</name>